<feature type="transmembrane region" description="Helical" evidence="1">
    <location>
        <begin position="269"/>
        <end position="290"/>
    </location>
</feature>
<gene>
    <name evidence="2" type="ORF">TrVE_jg5996</name>
</gene>
<feature type="transmembrane region" description="Helical" evidence="1">
    <location>
        <begin position="60"/>
        <end position="78"/>
    </location>
</feature>
<protein>
    <submittedName>
        <fullName evidence="2">Uncharacterized protein</fullName>
    </submittedName>
</protein>
<feature type="transmembrane region" description="Helical" evidence="1">
    <location>
        <begin position="214"/>
        <end position="232"/>
    </location>
</feature>
<dbReference type="Proteomes" id="UP001165160">
    <property type="component" value="Unassembled WGS sequence"/>
</dbReference>
<reference evidence="3" key="1">
    <citation type="journal article" date="2023" name="Commun. Biol.">
        <title>Genome analysis of Parmales, the sister group of diatoms, reveals the evolutionary specialization of diatoms from phago-mixotrophs to photoautotrophs.</title>
        <authorList>
            <person name="Ban H."/>
            <person name="Sato S."/>
            <person name="Yoshikawa S."/>
            <person name="Yamada K."/>
            <person name="Nakamura Y."/>
            <person name="Ichinomiya M."/>
            <person name="Sato N."/>
            <person name="Blanc-Mathieu R."/>
            <person name="Endo H."/>
            <person name="Kuwata A."/>
            <person name="Ogata H."/>
        </authorList>
    </citation>
    <scope>NUCLEOTIDE SEQUENCE [LARGE SCALE GENOMIC DNA]</scope>
    <source>
        <strain evidence="3">NIES 3699</strain>
    </source>
</reference>
<feature type="transmembrane region" description="Helical" evidence="1">
    <location>
        <begin position="33"/>
        <end position="54"/>
    </location>
</feature>
<proteinExistence type="predicted"/>
<keyword evidence="3" id="KW-1185">Reference proteome</keyword>
<evidence type="ECO:0000313" key="3">
    <source>
        <dbReference type="Proteomes" id="UP001165160"/>
    </source>
</evidence>
<feature type="transmembrane region" description="Helical" evidence="1">
    <location>
        <begin position="302"/>
        <end position="321"/>
    </location>
</feature>
<keyword evidence="1" id="KW-1133">Transmembrane helix</keyword>
<keyword evidence="1" id="KW-0812">Transmembrane</keyword>
<dbReference type="AlphaFoldDB" id="A0A9W7BNA7"/>
<organism evidence="2 3">
    <name type="scientific">Triparma verrucosa</name>
    <dbReference type="NCBI Taxonomy" id="1606542"/>
    <lineage>
        <taxon>Eukaryota</taxon>
        <taxon>Sar</taxon>
        <taxon>Stramenopiles</taxon>
        <taxon>Ochrophyta</taxon>
        <taxon>Bolidophyceae</taxon>
        <taxon>Parmales</taxon>
        <taxon>Triparmaceae</taxon>
        <taxon>Triparma</taxon>
    </lineage>
</organism>
<feature type="transmembrane region" description="Helical" evidence="1">
    <location>
        <begin position="172"/>
        <end position="193"/>
    </location>
</feature>
<feature type="transmembrane region" description="Helical" evidence="1">
    <location>
        <begin position="128"/>
        <end position="146"/>
    </location>
</feature>
<comment type="caution">
    <text evidence="2">The sequence shown here is derived from an EMBL/GenBank/DDBJ whole genome shotgun (WGS) entry which is preliminary data.</text>
</comment>
<feature type="transmembrane region" description="Helical" evidence="1">
    <location>
        <begin position="238"/>
        <end position="257"/>
    </location>
</feature>
<evidence type="ECO:0000313" key="2">
    <source>
        <dbReference type="EMBL" id="GMH90742.1"/>
    </source>
</evidence>
<evidence type="ECO:0000256" key="1">
    <source>
        <dbReference type="SAM" id="Phobius"/>
    </source>
</evidence>
<name>A0A9W7BNA7_9STRA</name>
<sequence>MISQRRRSSVQQDIHDILQALSQTEGGWSKATIASFTGIFLLAAVVCGGLSSFARSSTSYLHWAGLIISLFNHALGTLQNFAAQRAMVMVATDRGTTLPGRLPQAKEAPVQSLFKETYGPFPTMTKTVLYVFAMFFAYVFGFYFYIADKQLSVEYECGEKSYDKMNFETKTITNRVIFDITSLITYYVSAYSWERYLHSHVGIPQDSSPWVRRFFYAMGILGSWFFETIGLLPTWVTWGFAFLAIPVLKFINFVIDSSARRKKMGLPPVTYNSFYVSLSVSYVWLMLLIINNASKAALETSGPAAASIVVNVMSIILTFAFESMTTKAVTTGKNGPFMFPFYFGIDLLNVKILLSVEIFSA</sequence>
<accession>A0A9W7BNA7</accession>
<keyword evidence="1" id="KW-0472">Membrane</keyword>
<dbReference type="EMBL" id="BRXX01000108">
    <property type="protein sequence ID" value="GMH90742.1"/>
    <property type="molecule type" value="Genomic_DNA"/>
</dbReference>